<dbReference type="GO" id="GO:0006952">
    <property type="term" value="P:defense response"/>
    <property type="evidence" value="ECO:0007669"/>
    <property type="project" value="UniProtKB-KW"/>
</dbReference>
<evidence type="ECO:0000259" key="4">
    <source>
        <dbReference type="Pfam" id="PF00931"/>
    </source>
</evidence>
<dbReference type="PRINTS" id="PR00364">
    <property type="entry name" value="DISEASERSIST"/>
</dbReference>
<dbReference type="InterPro" id="IPR003591">
    <property type="entry name" value="Leu-rich_rpt_typical-subtyp"/>
</dbReference>
<gene>
    <name evidence="6" type="ORF">KC19_1G144800</name>
</gene>
<dbReference type="Pfam" id="PF23598">
    <property type="entry name" value="LRR_14"/>
    <property type="match status" value="1"/>
</dbReference>
<dbReference type="Proteomes" id="UP000822688">
    <property type="component" value="Chromosome 1"/>
</dbReference>
<name>A0A8T0J543_CERPU</name>
<comment type="caution">
    <text evidence="6">The sequence shown here is derived from an EMBL/GenBank/DDBJ whole genome shotgun (WGS) entry which is preliminary data.</text>
</comment>
<reference evidence="6" key="1">
    <citation type="submission" date="2020-06" db="EMBL/GenBank/DDBJ databases">
        <title>WGS assembly of Ceratodon purpureus strain R40.</title>
        <authorList>
            <person name="Carey S.B."/>
            <person name="Jenkins J."/>
            <person name="Shu S."/>
            <person name="Lovell J.T."/>
            <person name="Sreedasyam A."/>
            <person name="Maumus F."/>
            <person name="Tiley G.P."/>
            <person name="Fernandez-Pozo N."/>
            <person name="Barry K."/>
            <person name="Chen C."/>
            <person name="Wang M."/>
            <person name="Lipzen A."/>
            <person name="Daum C."/>
            <person name="Saski C.A."/>
            <person name="Payton A.C."/>
            <person name="Mcbreen J.C."/>
            <person name="Conrad R.E."/>
            <person name="Kollar L.M."/>
            <person name="Olsson S."/>
            <person name="Huttunen S."/>
            <person name="Landis J.B."/>
            <person name="Wickett N.J."/>
            <person name="Johnson M.G."/>
            <person name="Rensing S.A."/>
            <person name="Grimwood J."/>
            <person name="Schmutz J."/>
            <person name="Mcdaniel S.F."/>
        </authorList>
    </citation>
    <scope>NUCLEOTIDE SEQUENCE</scope>
    <source>
        <strain evidence="6">R40</strain>
    </source>
</reference>
<keyword evidence="2" id="KW-0677">Repeat</keyword>
<evidence type="ECO:0000313" key="7">
    <source>
        <dbReference type="Proteomes" id="UP000822688"/>
    </source>
</evidence>
<evidence type="ECO:0000259" key="5">
    <source>
        <dbReference type="Pfam" id="PF23598"/>
    </source>
</evidence>
<dbReference type="AlphaFoldDB" id="A0A8T0J543"/>
<sequence length="1078" mass="119226">MGKKATDDEMHVPDTPRSSKNRKQLAALDVTPQSGARSVDSRDAVSPRSVGKSPRSGKNTKLDFSSAPSVKSAAGGGGSPTHNGDGDPEYVNADITADELRQIETVLRTSEPRLQELYKKVSESSFKDHAAVFENLHWDILKETGYMSWFGLAFTLAGYLSYHCQAEAKSAAGEKWSSLRSETDFIIDQLDELKLCLEVDNDMFKIAAGTLLYCCAAVRLLKKKNRGCLCFVSRSSVVPVKEQIENSIAELKSLQKNITFATLAAVGNRVSQPVTDGGSSTKRSGPENWTASVGLEQHVATVCEFVKNKGISLIGIHGQAGLGKTTLLNEIVAKIEKEEKRLFAYIEVGEDLKKLQSSLLEQLGGGKKEITSVAQGRSALLAQLRKLKENNKVARIAIDNLYDVRLVGEFFPHSLGKFLPANSCVIITCPSVAILSKVDALCRPAMPNYHYLPYKLPCLAPQQAKALFISHAASEPVNTLYSINGIFSKYGDLANHFLPLCEGLPMALKVVGSYFSNPANRSEENWLAIGKRMKQVAEEMDTSEDQMFAKLLVIYEKLGPAQKEAFLDIAAFLRGWDWRTVERVVGKPQLDTLVDQAMVSAKLKDAESTSGISLYTRYSDRPWKSEMVMMHELLYAIACRRAAGNRVCSEDQAHLPERLKMDGPGMELSALQGLSLISCKEPLQGTMLEKMQGARILILHDTGVKGYCTKPLNQLQFLYWGRSRVAPDVRIPFQMERLKRLEMCILRAAEIDLTIKFPSQLKDLTLIGCNNMEVLHEHILQLTGLLELHLIGCNKLHDLTAEFADMRSLRKFRLENCLSIRHLNKSIGQLASIRELDLSGCTNIATLPSEIGNIQTLLKLNLVLCKCLVRLPAEIGNLKNLTHLYLGQSGITSLPVEIGKLRSLEDLSLTGCVRLEKLPPQIGQLTSLLRLNLGSCTGIKELPSEVGGMINLQKLVLNSCTALARLPEELFELVNLQSLELDYMKLLAHLPAEIGNLRSLQRLSLNCCTRLNRLPPEIGSLPALQVLNLVGCTGLKSELPMEIQKMAKENAVYVHREDDHIILEGPDNPSYKLYSMTY</sequence>
<organism evidence="6 7">
    <name type="scientific">Ceratodon purpureus</name>
    <name type="common">Fire moss</name>
    <name type="synonym">Dicranum purpureum</name>
    <dbReference type="NCBI Taxonomy" id="3225"/>
    <lineage>
        <taxon>Eukaryota</taxon>
        <taxon>Viridiplantae</taxon>
        <taxon>Streptophyta</taxon>
        <taxon>Embryophyta</taxon>
        <taxon>Bryophyta</taxon>
        <taxon>Bryophytina</taxon>
        <taxon>Bryopsida</taxon>
        <taxon>Dicranidae</taxon>
        <taxon>Pseudoditrichales</taxon>
        <taxon>Ditrichaceae</taxon>
        <taxon>Ceratodon</taxon>
    </lineage>
</organism>
<protein>
    <recommendedName>
        <fullName evidence="8">NB-ARC domain-containing protein</fullName>
    </recommendedName>
</protein>
<feature type="region of interest" description="Disordered" evidence="3">
    <location>
        <begin position="1"/>
        <end position="91"/>
    </location>
</feature>
<proteinExistence type="predicted"/>
<accession>A0A8T0J543</accession>
<dbReference type="SMART" id="SM00369">
    <property type="entry name" value="LRR_TYP"/>
    <property type="match status" value="4"/>
</dbReference>
<feature type="compositionally biased region" description="Polar residues" evidence="3">
    <location>
        <begin position="56"/>
        <end position="69"/>
    </location>
</feature>
<keyword evidence="7" id="KW-1185">Reference proteome</keyword>
<dbReference type="EMBL" id="CM026421">
    <property type="protein sequence ID" value="KAG0591040.1"/>
    <property type="molecule type" value="Genomic_DNA"/>
</dbReference>
<dbReference type="InterPro" id="IPR027417">
    <property type="entry name" value="P-loop_NTPase"/>
</dbReference>
<evidence type="ECO:0000256" key="3">
    <source>
        <dbReference type="SAM" id="MobiDB-lite"/>
    </source>
</evidence>
<dbReference type="PANTHER" id="PTHR16083">
    <property type="entry name" value="LEUCINE RICH REPEAT CONTAINING PROTEIN"/>
    <property type="match status" value="1"/>
</dbReference>
<dbReference type="Pfam" id="PF00931">
    <property type="entry name" value="NB-ARC"/>
    <property type="match status" value="1"/>
</dbReference>
<dbReference type="Gene3D" id="3.80.10.10">
    <property type="entry name" value="Ribonuclease Inhibitor"/>
    <property type="match status" value="2"/>
</dbReference>
<evidence type="ECO:0000313" key="6">
    <source>
        <dbReference type="EMBL" id="KAG0591040.1"/>
    </source>
</evidence>
<evidence type="ECO:0000256" key="1">
    <source>
        <dbReference type="ARBA" id="ARBA00022614"/>
    </source>
</evidence>
<dbReference type="OrthoDB" id="2016095at2759"/>
<keyword evidence="1" id="KW-0433">Leucine-rich repeat</keyword>
<evidence type="ECO:0000256" key="2">
    <source>
        <dbReference type="ARBA" id="ARBA00022737"/>
    </source>
</evidence>
<feature type="domain" description="NB-ARC" evidence="4">
    <location>
        <begin position="296"/>
        <end position="385"/>
    </location>
</feature>
<feature type="compositionally biased region" description="Basic and acidic residues" evidence="3">
    <location>
        <begin position="1"/>
        <end position="14"/>
    </location>
</feature>
<dbReference type="InterPro" id="IPR032675">
    <property type="entry name" value="LRR_dom_sf"/>
</dbReference>
<dbReference type="InterPro" id="IPR055414">
    <property type="entry name" value="LRR_R13L4/SHOC2-like"/>
</dbReference>
<evidence type="ECO:0008006" key="8">
    <source>
        <dbReference type="Google" id="ProtNLM"/>
    </source>
</evidence>
<dbReference type="Gene3D" id="3.40.50.300">
    <property type="entry name" value="P-loop containing nucleotide triphosphate hydrolases"/>
    <property type="match status" value="1"/>
</dbReference>
<dbReference type="SUPFAM" id="SSF52540">
    <property type="entry name" value="P-loop containing nucleoside triphosphate hydrolases"/>
    <property type="match status" value="1"/>
</dbReference>
<dbReference type="SUPFAM" id="SSF52058">
    <property type="entry name" value="L domain-like"/>
    <property type="match status" value="1"/>
</dbReference>
<dbReference type="GO" id="GO:0043531">
    <property type="term" value="F:ADP binding"/>
    <property type="evidence" value="ECO:0007669"/>
    <property type="project" value="InterPro"/>
</dbReference>
<dbReference type="InterPro" id="IPR002182">
    <property type="entry name" value="NB-ARC"/>
</dbReference>
<dbReference type="PANTHER" id="PTHR16083:SF83">
    <property type="entry name" value="LEUCINE-RICH REPEAT-CONTAINING PROTEIN 40"/>
    <property type="match status" value="1"/>
</dbReference>
<feature type="domain" description="Disease resistance R13L4/SHOC-2-like LRR" evidence="5">
    <location>
        <begin position="874"/>
        <end position="983"/>
    </location>
</feature>